<sequence length="146" mass="16747">MFDAHAREDVYATIAQCFYAHGIPFYVVKGPRFQEMLYAINNAPKGYVPSKYERLRTSLLDKERTRIESQLGASRNEWPTYGVSFISDRWSNVKNQSLINIMVVSRGKAMFVNGYDCSEMEHTIQNIADILFKGIDHKIIVNNTSS</sequence>
<dbReference type="OMA" id="TIAQCFY"/>
<accession>W1NP39</accession>
<dbReference type="EMBL" id="KI395489">
    <property type="protein sequence ID" value="ERM98096.1"/>
    <property type="molecule type" value="Genomic_DNA"/>
</dbReference>
<evidence type="ECO:0000313" key="3">
    <source>
        <dbReference type="Proteomes" id="UP000017836"/>
    </source>
</evidence>
<gene>
    <name evidence="2" type="ORF">AMTR_s01768p00009690</name>
</gene>
<proteinExistence type="predicted"/>
<dbReference type="AlphaFoldDB" id="W1NP39"/>
<protein>
    <recommendedName>
        <fullName evidence="1">DUF659 domain-containing protein</fullName>
    </recommendedName>
</protein>
<organism evidence="2 3">
    <name type="scientific">Amborella trichopoda</name>
    <dbReference type="NCBI Taxonomy" id="13333"/>
    <lineage>
        <taxon>Eukaryota</taxon>
        <taxon>Viridiplantae</taxon>
        <taxon>Streptophyta</taxon>
        <taxon>Embryophyta</taxon>
        <taxon>Tracheophyta</taxon>
        <taxon>Spermatophyta</taxon>
        <taxon>Magnoliopsida</taxon>
        <taxon>Amborellales</taxon>
        <taxon>Amborellaceae</taxon>
        <taxon>Amborella</taxon>
    </lineage>
</organism>
<name>W1NP39_AMBTC</name>
<feature type="domain" description="DUF659" evidence="1">
    <location>
        <begin position="51"/>
        <end position="136"/>
    </location>
</feature>
<dbReference type="PANTHER" id="PTHR32166">
    <property type="entry name" value="OSJNBA0013A04.12 PROTEIN"/>
    <property type="match status" value="1"/>
</dbReference>
<dbReference type="HOGENOM" id="CLU_152796_0_0_1"/>
<feature type="non-terminal residue" evidence="2">
    <location>
        <position position="146"/>
    </location>
</feature>
<evidence type="ECO:0000313" key="2">
    <source>
        <dbReference type="EMBL" id="ERM98096.1"/>
    </source>
</evidence>
<evidence type="ECO:0000259" key="1">
    <source>
        <dbReference type="Pfam" id="PF04937"/>
    </source>
</evidence>
<dbReference type="PANTHER" id="PTHR32166:SF123">
    <property type="entry name" value="BED-TYPE DOMAIN-CONTAINING PROTEIN"/>
    <property type="match status" value="1"/>
</dbReference>
<keyword evidence="3" id="KW-1185">Reference proteome</keyword>
<dbReference type="InterPro" id="IPR007021">
    <property type="entry name" value="DUF659"/>
</dbReference>
<dbReference type="Proteomes" id="UP000017836">
    <property type="component" value="Unassembled WGS sequence"/>
</dbReference>
<reference evidence="3" key="1">
    <citation type="journal article" date="2013" name="Science">
        <title>The Amborella genome and the evolution of flowering plants.</title>
        <authorList>
            <consortium name="Amborella Genome Project"/>
        </authorList>
    </citation>
    <scope>NUCLEOTIDE SEQUENCE [LARGE SCALE GENOMIC DNA]</scope>
</reference>
<dbReference type="Pfam" id="PF04937">
    <property type="entry name" value="DUF659"/>
    <property type="match status" value="1"/>
</dbReference>